<dbReference type="PATRIC" id="fig|1395516.4.peg.957"/>
<organism evidence="1 2">
    <name type="scientific">Pseudomonas moraviensis R28-S</name>
    <dbReference type="NCBI Taxonomy" id="1395516"/>
    <lineage>
        <taxon>Bacteria</taxon>
        <taxon>Pseudomonadati</taxon>
        <taxon>Pseudomonadota</taxon>
        <taxon>Gammaproteobacteria</taxon>
        <taxon>Pseudomonadales</taxon>
        <taxon>Pseudomonadaceae</taxon>
        <taxon>Pseudomonas</taxon>
    </lineage>
</organism>
<dbReference type="Proteomes" id="UP000024771">
    <property type="component" value="Chromosome"/>
</dbReference>
<dbReference type="AlphaFoldDB" id="V8RDN2"/>
<accession>V8RDN2</accession>
<evidence type="ECO:0000313" key="1">
    <source>
        <dbReference type="EMBL" id="ETF09783.1"/>
    </source>
</evidence>
<protein>
    <submittedName>
        <fullName evidence="1">Uncharacterized protein</fullName>
    </submittedName>
</protein>
<evidence type="ECO:0000313" key="2">
    <source>
        <dbReference type="Proteomes" id="UP000024771"/>
    </source>
</evidence>
<name>V8RDN2_9PSED</name>
<proteinExistence type="predicted"/>
<comment type="caution">
    <text evidence="1">The sequence shown here is derived from an EMBL/GenBank/DDBJ whole genome shotgun (WGS) entry which is preliminary data.</text>
</comment>
<dbReference type="HOGENOM" id="CLU_1276739_0_0_6"/>
<dbReference type="EMBL" id="AYMZ01000003">
    <property type="protein sequence ID" value="ETF09783.1"/>
    <property type="molecule type" value="Genomic_DNA"/>
</dbReference>
<reference evidence="1 2" key="1">
    <citation type="journal article" date="2014" name="Genome Announc.">
        <title>Draft Genome Sequence of Pseudomonas moraviensis R28-S.</title>
        <authorList>
            <person name="Hunter S.S."/>
            <person name="Yano H."/>
            <person name="Loftie-Eaton W."/>
            <person name="Hughes J."/>
            <person name="De Gelder L."/>
            <person name="Stragier P."/>
            <person name="De Vos P."/>
            <person name="Settles M.L."/>
            <person name="Top E.M."/>
        </authorList>
    </citation>
    <scope>NUCLEOTIDE SEQUENCE [LARGE SCALE GENOMIC DNA]</scope>
    <source>
        <strain evidence="2">R28</strain>
    </source>
</reference>
<sequence>MSIYYTCEPGIKFHETPEQFSDPDFMSIALVAGTLQDLWSTWKAVSNFLAPEWPVTIKWRTIGYSLEQQKIQELRLQKEILTSLSPNGLLKKNEKTKIYSYVDFTNTNDITFTPNELTQYRNTILILKKEEEDAYKIWSHLSENDKLNVAAIAKFLKNNRDTLIARFLESDTHSTAHIITPEKYSERIKSILSKLNIEEIKSTKLYEIINKS</sequence>
<dbReference type="RefSeq" id="WP_024011730.1">
    <property type="nucleotide sequence ID" value="NZ_CM002330.1"/>
</dbReference>
<gene>
    <name evidence="1" type="ORF">PMO01_04675</name>
</gene>